<dbReference type="Proteomes" id="UP000814128">
    <property type="component" value="Unassembled WGS sequence"/>
</dbReference>
<gene>
    <name evidence="1" type="ORF">K488DRAFT_70085</name>
</gene>
<reference evidence="1" key="1">
    <citation type="submission" date="2021-02" db="EMBL/GenBank/DDBJ databases">
        <authorList>
            <consortium name="DOE Joint Genome Institute"/>
            <person name="Ahrendt S."/>
            <person name="Looney B.P."/>
            <person name="Miyauchi S."/>
            <person name="Morin E."/>
            <person name="Drula E."/>
            <person name="Courty P.E."/>
            <person name="Chicoki N."/>
            <person name="Fauchery L."/>
            <person name="Kohler A."/>
            <person name="Kuo A."/>
            <person name="Labutti K."/>
            <person name="Pangilinan J."/>
            <person name="Lipzen A."/>
            <person name="Riley R."/>
            <person name="Andreopoulos W."/>
            <person name="He G."/>
            <person name="Johnson J."/>
            <person name="Barry K.W."/>
            <person name="Grigoriev I.V."/>
            <person name="Nagy L."/>
            <person name="Hibbett D."/>
            <person name="Henrissat B."/>
            <person name="Matheny P.B."/>
            <person name="Labbe J."/>
            <person name="Martin F."/>
        </authorList>
    </citation>
    <scope>NUCLEOTIDE SEQUENCE</scope>
    <source>
        <strain evidence="1">EC-137</strain>
    </source>
</reference>
<reference evidence="1" key="2">
    <citation type="journal article" date="2022" name="New Phytol.">
        <title>Evolutionary transition to the ectomycorrhizal habit in the genomes of a hyperdiverse lineage of mushroom-forming fungi.</title>
        <authorList>
            <person name="Looney B."/>
            <person name="Miyauchi S."/>
            <person name="Morin E."/>
            <person name="Drula E."/>
            <person name="Courty P.E."/>
            <person name="Kohler A."/>
            <person name="Kuo A."/>
            <person name="LaButti K."/>
            <person name="Pangilinan J."/>
            <person name="Lipzen A."/>
            <person name="Riley R."/>
            <person name="Andreopoulos W."/>
            <person name="He G."/>
            <person name="Johnson J."/>
            <person name="Nolan M."/>
            <person name="Tritt A."/>
            <person name="Barry K.W."/>
            <person name="Grigoriev I.V."/>
            <person name="Nagy L.G."/>
            <person name="Hibbett D."/>
            <person name="Henrissat B."/>
            <person name="Matheny P.B."/>
            <person name="Labbe J."/>
            <person name="Martin F.M."/>
        </authorList>
    </citation>
    <scope>NUCLEOTIDE SEQUENCE</scope>
    <source>
        <strain evidence="1">EC-137</strain>
    </source>
</reference>
<sequence>MAPSARSTANGGDRLKDSPLSDDKDDQGHLSDSIMRKKKNAEAQAAFRARRANYISTLEETVNSLESIVLHLQESIRAAEGEALALRNENEQLRAVGQDRDARWRTLWHSHKGDELPEGIPPLPSVFGPVSRSYPPSPAIGHQQPVTTTSPYDHNQLTYPVSPTLTHAPYTMVNSGGDFPAPSAPGPNSFMSVAAYENVAVRERFPSPESYPQSSYPPLYAGQDSTPVGNWPRPVAQTPSAGADLSGQMCDGSSRSPQLVGSPLDGSAPGVAYCNHYAATDGRESSPMPSLQRSQYTPRPPSASSASSVSSTASATLTTPSTPAIAPTQSYHAFAHPSIPDDFRRHSVSHAPSADVILHGGIANIPVAGQSREGVRYRLGPRRTDCGPGLERAMFPALPSVGQIGHGHPGDDGATARARQRVTHSPSPSPSPASQPPVSGTLQVIKSQAFGSLRRGRASPKRTAEAAKFANEALEARGITLGSH</sequence>
<dbReference type="EMBL" id="MU273526">
    <property type="protein sequence ID" value="KAI0033162.1"/>
    <property type="molecule type" value="Genomic_DNA"/>
</dbReference>
<keyword evidence="2" id="KW-1185">Reference proteome</keyword>
<evidence type="ECO:0000313" key="2">
    <source>
        <dbReference type="Proteomes" id="UP000814128"/>
    </source>
</evidence>
<evidence type="ECO:0000313" key="1">
    <source>
        <dbReference type="EMBL" id="KAI0033162.1"/>
    </source>
</evidence>
<accession>A0ACB8QNB4</accession>
<comment type="caution">
    <text evidence="1">The sequence shown here is derived from an EMBL/GenBank/DDBJ whole genome shotgun (WGS) entry which is preliminary data.</text>
</comment>
<organism evidence="1 2">
    <name type="scientific">Vararia minispora EC-137</name>
    <dbReference type="NCBI Taxonomy" id="1314806"/>
    <lineage>
        <taxon>Eukaryota</taxon>
        <taxon>Fungi</taxon>
        <taxon>Dikarya</taxon>
        <taxon>Basidiomycota</taxon>
        <taxon>Agaricomycotina</taxon>
        <taxon>Agaricomycetes</taxon>
        <taxon>Russulales</taxon>
        <taxon>Lachnocladiaceae</taxon>
        <taxon>Vararia</taxon>
    </lineage>
</organism>
<name>A0ACB8QNB4_9AGAM</name>
<protein>
    <submittedName>
        <fullName evidence="1">Uncharacterized protein</fullName>
    </submittedName>
</protein>
<proteinExistence type="predicted"/>